<evidence type="ECO:0000313" key="2">
    <source>
        <dbReference type="Proteomes" id="UP000197535"/>
    </source>
</evidence>
<dbReference type="PANTHER" id="PTHR43861">
    <property type="entry name" value="TRANS-ACONITATE 2-METHYLTRANSFERASE-RELATED"/>
    <property type="match status" value="1"/>
</dbReference>
<dbReference type="InterPro" id="IPR029063">
    <property type="entry name" value="SAM-dependent_MTases_sf"/>
</dbReference>
<dbReference type="EMBL" id="LSTO01000001">
    <property type="protein sequence ID" value="OWW19688.1"/>
    <property type="molecule type" value="Genomic_DNA"/>
</dbReference>
<dbReference type="OrthoDB" id="101857at2"/>
<dbReference type="Gene3D" id="3.40.50.150">
    <property type="entry name" value="Vaccinia Virus protein VP39"/>
    <property type="match status" value="1"/>
</dbReference>
<accession>A0A254TJ10</accession>
<dbReference type="Proteomes" id="UP000197535">
    <property type="component" value="Unassembled WGS sequence"/>
</dbReference>
<reference evidence="1 2" key="1">
    <citation type="submission" date="2016-02" db="EMBL/GenBank/DDBJ databases">
        <authorList>
            <person name="Wen L."/>
            <person name="He K."/>
            <person name="Yang H."/>
        </authorList>
    </citation>
    <scope>NUCLEOTIDE SEQUENCE [LARGE SCALE GENOMIC DNA]</scope>
    <source>
        <strain evidence="1 2">TSA40</strain>
    </source>
</reference>
<protein>
    <recommendedName>
        <fullName evidence="3">Methyltransferase type 12</fullName>
    </recommendedName>
</protein>
<dbReference type="SUPFAM" id="SSF53335">
    <property type="entry name" value="S-adenosyl-L-methionine-dependent methyltransferases"/>
    <property type="match status" value="1"/>
</dbReference>
<gene>
    <name evidence="1" type="ORF">AYR66_09430</name>
</gene>
<dbReference type="Pfam" id="PF13489">
    <property type="entry name" value="Methyltransf_23"/>
    <property type="match status" value="1"/>
</dbReference>
<organism evidence="1 2">
    <name type="scientific">Noviherbaspirillum denitrificans</name>
    <dbReference type="NCBI Taxonomy" id="1968433"/>
    <lineage>
        <taxon>Bacteria</taxon>
        <taxon>Pseudomonadati</taxon>
        <taxon>Pseudomonadota</taxon>
        <taxon>Betaproteobacteria</taxon>
        <taxon>Burkholderiales</taxon>
        <taxon>Oxalobacteraceae</taxon>
        <taxon>Noviherbaspirillum</taxon>
    </lineage>
</organism>
<comment type="caution">
    <text evidence="1">The sequence shown here is derived from an EMBL/GenBank/DDBJ whole genome shotgun (WGS) entry which is preliminary data.</text>
</comment>
<evidence type="ECO:0000313" key="1">
    <source>
        <dbReference type="EMBL" id="OWW19688.1"/>
    </source>
</evidence>
<name>A0A254TJ10_9BURK</name>
<keyword evidence="2" id="KW-1185">Reference proteome</keyword>
<proteinExistence type="predicted"/>
<evidence type="ECO:0008006" key="3">
    <source>
        <dbReference type="Google" id="ProtNLM"/>
    </source>
</evidence>
<dbReference type="CDD" id="cd02440">
    <property type="entry name" value="AdoMet_MTases"/>
    <property type="match status" value="1"/>
</dbReference>
<dbReference type="AlphaFoldDB" id="A0A254TJ10"/>
<sequence length="231" mass="25930">MTMNGILTEQRNAAYTTPRPDVFALVPSTALRVLDVGCSNGALGASLRMAREGRKVFGVEIDPSFAAEAEHHLDHVTCADLNELDWTALLPGTMFDCIIFADVLEHLLEPRNHLLKAKQRLQPGGCIVISLPNIRHISSFYSIFIRGTFPSRSRGIFDRTHLRWFTISDAIRLVTELGMHVDQSSYVIRLGDQGGGIWNRLAIKVLGPIQHFFPIREFLTYQFCLRLIAAK</sequence>